<evidence type="ECO:0000313" key="2">
    <source>
        <dbReference type="Proteomes" id="UP001060215"/>
    </source>
</evidence>
<gene>
    <name evidence="1" type="ORF">LOK49_LG02G01204</name>
</gene>
<dbReference type="EMBL" id="CM045760">
    <property type="protein sequence ID" value="KAI8026012.1"/>
    <property type="molecule type" value="Genomic_DNA"/>
</dbReference>
<reference evidence="1 2" key="1">
    <citation type="journal article" date="2022" name="Plant J.">
        <title>Chromosome-level genome of Camellia lanceoleosa provides a valuable resource for understanding genome evolution and self-incompatibility.</title>
        <authorList>
            <person name="Gong W."/>
            <person name="Xiao S."/>
            <person name="Wang L."/>
            <person name="Liao Z."/>
            <person name="Chang Y."/>
            <person name="Mo W."/>
            <person name="Hu G."/>
            <person name="Li W."/>
            <person name="Zhao G."/>
            <person name="Zhu H."/>
            <person name="Hu X."/>
            <person name="Ji K."/>
            <person name="Xiang X."/>
            <person name="Song Q."/>
            <person name="Yuan D."/>
            <person name="Jin S."/>
            <person name="Zhang L."/>
        </authorList>
    </citation>
    <scope>NUCLEOTIDE SEQUENCE [LARGE SCALE GENOMIC DNA]</scope>
    <source>
        <strain evidence="1">SQ_2022a</strain>
    </source>
</reference>
<accession>A0ACC0IJC0</accession>
<evidence type="ECO:0000313" key="1">
    <source>
        <dbReference type="EMBL" id="KAI8026012.1"/>
    </source>
</evidence>
<dbReference type="Proteomes" id="UP001060215">
    <property type="component" value="Chromosome 3"/>
</dbReference>
<name>A0ACC0IJC0_9ERIC</name>
<comment type="caution">
    <text evidence="1">The sequence shown here is derived from an EMBL/GenBank/DDBJ whole genome shotgun (WGS) entry which is preliminary data.</text>
</comment>
<sequence>MCFHWHITNLQSFPLVLPSEPDLAEKGSYGAEIQYSPKDVKRIVEFGLEHGVRVLPEIGHIRSWAGAHPEIMTCANMFWWLAGSLWGDRIAFEPGSDHLNPLNPMAYQVIKNVIHDIATMFPESFYHTGANEIVPGCWKVDPFIQTFLANNGTLSQLLEIFINTTFPYIVSLN</sequence>
<keyword evidence="2" id="KW-1185">Reference proteome</keyword>
<organism evidence="1 2">
    <name type="scientific">Camellia lanceoleosa</name>
    <dbReference type="NCBI Taxonomy" id="1840588"/>
    <lineage>
        <taxon>Eukaryota</taxon>
        <taxon>Viridiplantae</taxon>
        <taxon>Streptophyta</taxon>
        <taxon>Embryophyta</taxon>
        <taxon>Tracheophyta</taxon>
        <taxon>Spermatophyta</taxon>
        <taxon>Magnoliopsida</taxon>
        <taxon>eudicotyledons</taxon>
        <taxon>Gunneridae</taxon>
        <taxon>Pentapetalae</taxon>
        <taxon>asterids</taxon>
        <taxon>Ericales</taxon>
        <taxon>Theaceae</taxon>
        <taxon>Camellia</taxon>
    </lineage>
</organism>
<protein>
    <submittedName>
        <fullName evidence="1">Beta-hexosaminidase 2</fullName>
    </submittedName>
</protein>
<proteinExistence type="predicted"/>